<dbReference type="Gene3D" id="3.30.420.10">
    <property type="entry name" value="Ribonuclease H-like superfamily/Ribonuclease H"/>
    <property type="match status" value="1"/>
</dbReference>
<keyword evidence="3" id="KW-1185">Reference proteome</keyword>
<dbReference type="PANTHER" id="PTHR47074:SF48">
    <property type="entry name" value="POLYNUCLEOTIDYL TRANSFERASE, RIBONUCLEASE H-LIKE SUPERFAMILY PROTEIN"/>
    <property type="match status" value="1"/>
</dbReference>
<dbReference type="AlphaFoldDB" id="A0AAE0A2P9"/>
<evidence type="ECO:0000259" key="1">
    <source>
        <dbReference type="Pfam" id="PF13456"/>
    </source>
</evidence>
<accession>A0AAE0A2P9</accession>
<evidence type="ECO:0000313" key="3">
    <source>
        <dbReference type="Proteomes" id="UP001281410"/>
    </source>
</evidence>
<gene>
    <name evidence="2" type="ORF">Dsin_023138</name>
</gene>
<sequence>MYNLWFCRISVVDIYPLCRKVSETTLHALWDCKMFKSARLQWIPTNSHIRGGGTTQNSRGIQFSKDCGLCPCYVESDAEVVVRWINEGSHLDSMCGTILADIHLMSSKMSGMCFMFAPRQANQVAHFLAKHALRCIDDRFWMEEFPSCVTIVVQLDMPG</sequence>
<evidence type="ECO:0000313" key="2">
    <source>
        <dbReference type="EMBL" id="KAK3199723.1"/>
    </source>
</evidence>
<dbReference type="InterPro" id="IPR002156">
    <property type="entry name" value="RNaseH_domain"/>
</dbReference>
<dbReference type="PANTHER" id="PTHR47074">
    <property type="entry name" value="BNAC02G40300D PROTEIN"/>
    <property type="match status" value="1"/>
</dbReference>
<dbReference type="Pfam" id="PF13456">
    <property type="entry name" value="RVT_3"/>
    <property type="match status" value="1"/>
</dbReference>
<name>A0AAE0A2P9_9ROSI</name>
<dbReference type="CDD" id="cd06222">
    <property type="entry name" value="RNase_H_like"/>
    <property type="match status" value="1"/>
</dbReference>
<dbReference type="InterPro" id="IPR052929">
    <property type="entry name" value="RNase_H-like_EbsB-rel"/>
</dbReference>
<dbReference type="EMBL" id="JANJYJ010000007">
    <property type="protein sequence ID" value="KAK3199723.1"/>
    <property type="molecule type" value="Genomic_DNA"/>
</dbReference>
<dbReference type="GO" id="GO:0003676">
    <property type="term" value="F:nucleic acid binding"/>
    <property type="evidence" value="ECO:0007669"/>
    <property type="project" value="InterPro"/>
</dbReference>
<protein>
    <recommendedName>
        <fullName evidence="1">RNase H type-1 domain-containing protein</fullName>
    </recommendedName>
</protein>
<dbReference type="GO" id="GO:0004523">
    <property type="term" value="F:RNA-DNA hybrid ribonuclease activity"/>
    <property type="evidence" value="ECO:0007669"/>
    <property type="project" value="InterPro"/>
</dbReference>
<dbReference type="InterPro" id="IPR036397">
    <property type="entry name" value="RNaseH_sf"/>
</dbReference>
<organism evidence="2 3">
    <name type="scientific">Dipteronia sinensis</name>
    <dbReference type="NCBI Taxonomy" id="43782"/>
    <lineage>
        <taxon>Eukaryota</taxon>
        <taxon>Viridiplantae</taxon>
        <taxon>Streptophyta</taxon>
        <taxon>Embryophyta</taxon>
        <taxon>Tracheophyta</taxon>
        <taxon>Spermatophyta</taxon>
        <taxon>Magnoliopsida</taxon>
        <taxon>eudicotyledons</taxon>
        <taxon>Gunneridae</taxon>
        <taxon>Pentapetalae</taxon>
        <taxon>rosids</taxon>
        <taxon>malvids</taxon>
        <taxon>Sapindales</taxon>
        <taxon>Sapindaceae</taxon>
        <taxon>Hippocastanoideae</taxon>
        <taxon>Acereae</taxon>
        <taxon>Dipteronia</taxon>
    </lineage>
</organism>
<dbReference type="Proteomes" id="UP001281410">
    <property type="component" value="Unassembled WGS sequence"/>
</dbReference>
<feature type="domain" description="RNase H type-1" evidence="1">
    <location>
        <begin position="58"/>
        <end position="132"/>
    </location>
</feature>
<comment type="caution">
    <text evidence="2">The sequence shown here is derived from an EMBL/GenBank/DDBJ whole genome shotgun (WGS) entry which is preliminary data.</text>
</comment>
<proteinExistence type="predicted"/>
<dbReference type="InterPro" id="IPR044730">
    <property type="entry name" value="RNase_H-like_dom_plant"/>
</dbReference>
<reference evidence="2" key="1">
    <citation type="journal article" date="2023" name="Plant J.">
        <title>Genome sequences and population genomics provide insights into the demographic history, inbreeding, and mutation load of two 'living fossil' tree species of Dipteronia.</title>
        <authorList>
            <person name="Feng Y."/>
            <person name="Comes H.P."/>
            <person name="Chen J."/>
            <person name="Zhu S."/>
            <person name="Lu R."/>
            <person name="Zhang X."/>
            <person name="Li P."/>
            <person name="Qiu J."/>
            <person name="Olsen K.M."/>
            <person name="Qiu Y."/>
        </authorList>
    </citation>
    <scope>NUCLEOTIDE SEQUENCE</scope>
    <source>
        <strain evidence="2">NBL</strain>
    </source>
</reference>